<keyword evidence="2" id="KW-1185">Reference proteome</keyword>
<evidence type="ECO:0000313" key="1">
    <source>
        <dbReference type="EMBL" id="ACN16234.1"/>
    </source>
</evidence>
<gene>
    <name evidence="1" type="ordered locus">HRM2_31510</name>
</gene>
<reference evidence="1 2" key="1">
    <citation type="journal article" date="2009" name="Environ. Microbiol.">
        <title>Genome sequence of Desulfobacterium autotrophicum HRM2, a marine sulfate reducer oxidizing organic carbon completely to carbon dioxide.</title>
        <authorList>
            <person name="Strittmatter A.W."/>
            <person name="Liesegang H."/>
            <person name="Rabus R."/>
            <person name="Decker I."/>
            <person name="Amann J."/>
            <person name="Andres S."/>
            <person name="Henne A."/>
            <person name="Fricke W.F."/>
            <person name="Martinez-Arias R."/>
            <person name="Bartels D."/>
            <person name="Goesmann A."/>
            <person name="Krause L."/>
            <person name="Puehler A."/>
            <person name="Klenk H.P."/>
            <person name="Richter M."/>
            <person name="Schuler M."/>
            <person name="Gloeckner F.O."/>
            <person name="Meyerdierks A."/>
            <person name="Gottschalk G."/>
            <person name="Amann R."/>
        </authorList>
    </citation>
    <scope>NUCLEOTIDE SEQUENCE [LARGE SCALE GENOMIC DNA]</scope>
    <source>
        <strain evidence="2">ATCC 43914 / DSM 3382 / HRM2</strain>
    </source>
</reference>
<dbReference type="RefSeq" id="WP_015904996.1">
    <property type="nucleotide sequence ID" value="NC_012108.1"/>
</dbReference>
<dbReference type="STRING" id="177437.HRM2_31510"/>
<dbReference type="Proteomes" id="UP000000442">
    <property type="component" value="Chromosome"/>
</dbReference>
<dbReference type="OrthoDB" id="5422828at2"/>
<dbReference type="EMBL" id="CP001087">
    <property type="protein sequence ID" value="ACN16234.1"/>
    <property type="molecule type" value="Genomic_DNA"/>
</dbReference>
<name>C0QKZ4_DESAH</name>
<sequence>MTHPFPEGEHLRAAVRYIAERRATHPELKFVVLVDEACVQFDLTPAEGEFLLRFVRESNK</sequence>
<dbReference type="AlphaFoldDB" id="C0QKZ4"/>
<evidence type="ECO:0000313" key="2">
    <source>
        <dbReference type="Proteomes" id="UP000000442"/>
    </source>
</evidence>
<protein>
    <submittedName>
        <fullName evidence="1">Uncharacterized protein</fullName>
    </submittedName>
</protein>
<dbReference type="eggNOG" id="ENOG5033CDW">
    <property type="taxonomic scope" value="Bacteria"/>
</dbReference>
<organism evidence="1 2">
    <name type="scientific">Desulforapulum autotrophicum (strain ATCC 43914 / DSM 3382 / VKM B-1955 / HRM2)</name>
    <name type="common">Desulfobacterium autotrophicum</name>
    <dbReference type="NCBI Taxonomy" id="177437"/>
    <lineage>
        <taxon>Bacteria</taxon>
        <taxon>Pseudomonadati</taxon>
        <taxon>Thermodesulfobacteriota</taxon>
        <taxon>Desulfobacteria</taxon>
        <taxon>Desulfobacterales</taxon>
        <taxon>Desulfobacteraceae</taxon>
        <taxon>Desulforapulum</taxon>
    </lineage>
</organism>
<accession>C0QKZ4</accession>
<dbReference type="HOGENOM" id="CLU_188261_1_0_7"/>
<dbReference type="KEGG" id="dat:HRM2_31510"/>
<proteinExistence type="predicted"/>